<evidence type="ECO:0000256" key="2">
    <source>
        <dbReference type="ARBA" id="ARBA00023242"/>
    </source>
</evidence>
<feature type="non-terminal residue" evidence="4">
    <location>
        <position position="111"/>
    </location>
</feature>
<reference evidence="4 6" key="1">
    <citation type="submission" date="2020-01" db="EMBL/GenBank/DDBJ databases">
        <authorList>
            <consortium name="DOE Joint Genome Institute"/>
            <person name="Haridas S."/>
            <person name="Albert R."/>
            <person name="Binder M."/>
            <person name="Bloem J."/>
            <person name="Labutti K."/>
            <person name="Salamov A."/>
            <person name="Andreopoulos B."/>
            <person name="Baker S.E."/>
            <person name="Barry K."/>
            <person name="Bills G."/>
            <person name="Bluhm B.H."/>
            <person name="Cannon C."/>
            <person name="Castanera R."/>
            <person name="Culley D.E."/>
            <person name="Daum C."/>
            <person name="Ezra D."/>
            <person name="Gonzalez J.B."/>
            <person name="Henrissat B."/>
            <person name="Kuo A."/>
            <person name="Liang C."/>
            <person name="Lipzen A."/>
            <person name="Lutzoni F."/>
            <person name="Magnuson J."/>
            <person name="Mondo S."/>
            <person name="Nolan M."/>
            <person name="Ohm R."/>
            <person name="Pangilinan J."/>
            <person name="Park H.-J."/>
            <person name="Ramirez L."/>
            <person name="Alfaro M."/>
            <person name="Sun H."/>
            <person name="Tritt A."/>
            <person name="Yoshinaga Y."/>
            <person name="Zwiers L.-H."/>
            <person name="Turgeon B.G."/>
            <person name="Goodwin S.B."/>
            <person name="Spatafora J.W."/>
            <person name="Crous P.W."/>
            <person name="Grigoriev I.V."/>
        </authorList>
    </citation>
    <scope>NUCLEOTIDE SEQUENCE</scope>
    <source>
        <strain evidence="4 6">CBS 781.70</strain>
    </source>
</reference>
<dbReference type="GO" id="GO:0008623">
    <property type="term" value="C:CHRAC"/>
    <property type="evidence" value="ECO:0007669"/>
    <property type="project" value="TreeGrafter"/>
</dbReference>
<accession>A0A6G1GGA9</accession>
<keyword evidence="2" id="KW-0539">Nucleus</keyword>
<dbReference type="PANTHER" id="PTHR10252:SF54">
    <property type="entry name" value="CHROMATIN ACCESSIBILITY COMPLEX PROTEIN 1"/>
    <property type="match status" value="1"/>
</dbReference>
<dbReference type="CDD" id="cd23645">
    <property type="entry name" value="HFD_Dpb3-like"/>
    <property type="match status" value="1"/>
</dbReference>
<dbReference type="InterPro" id="IPR003958">
    <property type="entry name" value="CBFA_NFYB_domain"/>
</dbReference>
<gene>
    <name evidence="4 6" type="ORF">P152DRAFT_366976</name>
</gene>
<dbReference type="RefSeq" id="XP_033538540.1">
    <property type="nucleotide sequence ID" value="XM_033675438.1"/>
</dbReference>
<reference evidence="6" key="3">
    <citation type="submission" date="2025-04" db="UniProtKB">
        <authorList>
            <consortium name="RefSeq"/>
        </authorList>
    </citation>
    <scope>IDENTIFICATION</scope>
    <source>
        <strain evidence="6">CBS 781.70</strain>
    </source>
</reference>
<dbReference type="OrthoDB" id="636685at2759"/>
<dbReference type="EMBL" id="ML975149">
    <property type="protein sequence ID" value="KAF1816909.1"/>
    <property type="molecule type" value="Genomic_DNA"/>
</dbReference>
<evidence type="ECO:0000313" key="4">
    <source>
        <dbReference type="EMBL" id="KAF1816909.1"/>
    </source>
</evidence>
<proteinExistence type="predicted"/>
<sequence length="111" mass="12578">MPYNNTPIAPPKECTGTVNMPLTRVKKIIHADEDTQKCSNNAAFGIAVATEMFVQYLSEKAYDFAKAEKKPRRHIQYRDVANAIARIDNLEFLVDVAPRTVTYKQFKTVEA</sequence>
<dbReference type="GO" id="GO:0006261">
    <property type="term" value="P:DNA-templated DNA replication"/>
    <property type="evidence" value="ECO:0007669"/>
    <property type="project" value="TreeGrafter"/>
</dbReference>
<name>A0A6G1GGA9_9PEZI</name>
<dbReference type="Gene3D" id="1.10.20.10">
    <property type="entry name" value="Histone, subunit A"/>
    <property type="match status" value="1"/>
</dbReference>
<protein>
    <recommendedName>
        <fullName evidence="3">Transcription factor CBF/NF-Y/archaeal histone domain-containing protein</fullName>
    </recommendedName>
</protein>
<evidence type="ECO:0000259" key="3">
    <source>
        <dbReference type="Pfam" id="PF00808"/>
    </source>
</evidence>
<dbReference type="SUPFAM" id="SSF47113">
    <property type="entry name" value="Histone-fold"/>
    <property type="match status" value="1"/>
</dbReference>
<dbReference type="PANTHER" id="PTHR10252">
    <property type="entry name" value="HISTONE-LIKE TRANSCRIPTION FACTOR CCAAT-RELATED"/>
    <property type="match status" value="1"/>
</dbReference>
<dbReference type="Pfam" id="PF00808">
    <property type="entry name" value="CBFD_NFYB_HMF"/>
    <property type="match status" value="1"/>
</dbReference>
<comment type="subcellular location">
    <subcellularLocation>
        <location evidence="1">Nucleus</location>
    </subcellularLocation>
</comment>
<dbReference type="InterPro" id="IPR009072">
    <property type="entry name" value="Histone-fold"/>
</dbReference>
<dbReference type="InterPro" id="IPR050568">
    <property type="entry name" value="Transcr_DNA_Rep_Reg"/>
</dbReference>
<reference evidence="6" key="2">
    <citation type="submission" date="2020-04" db="EMBL/GenBank/DDBJ databases">
        <authorList>
            <consortium name="NCBI Genome Project"/>
        </authorList>
    </citation>
    <scope>NUCLEOTIDE SEQUENCE</scope>
    <source>
        <strain evidence="6">CBS 781.70</strain>
    </source>
</reference>
<evidence type="ECO:0000313" key="5">
    <source>
        <dbReference type="Proteomes" id="UP000504638"/>
    </source>
</evidence>
<dbReference type="GeneID" id="54416008"/>
<feature type="domain" description="Transcription factor CBF/NF-Y/archaeal histone" evidence="3">
    <location>
        <begin position="19"/>
        <end position="84"/>
    </location>
</feature>
<keyword evidence="5" id="KW-1185">Reference proteome</keyword>
<evidence type="ECO:0000256" key="1">
    <source>
        <dbReference type="ARBA" id="ARBA00004123"/>
    </source>
</evidence>
<dbReference type="Proteomes" id="UP000504638">
    <property type="component" value="Unplaced"/>
</dbReference>
<dbReference type="GO" id="GO:0046982">
    <property type="term" value="F:protein heterodimerization activity"/>
    <property type="evidence" value="ECO:0007669"/>
    <property type="project" value="InterPro"/>
</dbReference>
<evidence type="ECO:0000313" key="6">
    <source>
        <dbReference type="RefSeq" id="XP_033538540.1"/>
    </source>
</evidence>
<dbReference type="AlphaFoldDB" id="A0A6G1GGA9"/>
<organism evidence="4">
    <name type="scientific">Eremomyces bilateralis CBS 781.70</name>
    <dbReference type="NCBI Taxonomy" id="1392243"/>
    <lineage>
        <taxon>Eukaryota</taxon>
        <taxon>Fungi</taxon>
        <taxon>Dikarya</taxon>
        <taxon>Ascomycota</taxon>
        <taxon>Pezizomycotina</taxon>
        <taxon>Dothideomycetes</taxon>
        <taxon>Dothideomycetes incertae sedis</taxon>
        <taxon>Eremomycetales</taxon>
        <taxon>Eremomycetaceae</taxon>
        <taxon>Eremomyces</taxon>
    </lineage>
</organism>